<dbReference type="Proteomes" id="UP001359485">
    <property type="component" value="Unassembled WGS sequence"/>
</dbReference>
<dbReference type="InterPro" id="IPR003961">
    <property type="entry name" value="FN3_dom"/>
</dbReference>
<dbReference type="SUPFAM" id="SSF48403">
    <property type="entry name" value="Ankyrin repeat"/>
    <property type="match status" value="1"/>
</dbReference>
<feature type="repeat" description="ANK" evidence="1">
    <location>
        <begin position="281"/>
        <end position="313"/>
    </location>
</feature>
<dbReference type="PANTHER" id="PTHR24183:SF1">
    <property type="entry name" value="FIBRONECTIN TYPE 3 AND ANKYRIN REPEAT DOMAINS PROTEIN 1"/>
    <property type="match status" value="1"/>
</dbReference>
<dbReference type="PANTHER" id="PTHR24183">
    <property type="entry name" value="FIBRONECTIN TYPE 3 AND ANKYRIN REPEAT DOMAINS PROTEIN 1"/>
    <property type="match status" value="1"/>
</dbReference>
<dbReference type="InterPro" id="IPR013783">
    <property type="entry name" value="Ig-like_fold"/>
</dbReference>
<dbReference type="PRINTS" id="PR01415">
    <property type="entry name" value="ANKYRIN"/>
</dbReference>
<feature type="repeat" description="ANK" evidence="1">
    <location>
        <begin position="147"/>
        <end position="179"/>
    </location>
</feature>
<protein>
    <recommendedName>
        <fullName evidence="5">Fibronectin type 3 and ankyrin repeat domains protein 1</fullName>
    </recommendedName>
</protein>
<dbReference type="InterPro" id="IPR036116">
    <property type="entry name" value="FN3_sf"/>
</dbReference>
<dbReference type="Pfam" id="PF12796">
    <property type="entry name" value="Ank_2"/>
    <property type="match status" value="2"/>
</dbReference>
<evidence type="ECO:0000256" key="2">
    <source>
        <dbReference type="SAM" id="MobiDB-lite"/>
    </source>
</evidence>
<feature type="repeat" description="ANK" evidence="1">
    <location>
        <begin position="214"/>
        <end position="246"/>
    </location>
</feature>
<keyword evidence="4" id="KW-1185">Reference proteome</keyword>
<reference evidence="3 4" key="1">
    <citation type="submission" date="2023-09" db="EMBL/GenBank/DDBJ databases">
        <title>Genomes of two closely related lineages of the louse Polyplax serrata with different host specificities.</title>
        <authorList>
            <person name="Martinu J."/>
            <person name="Tarabai H."/>
            <person name="Stefka J."/>
            <person name="Hypsa V."/>
        </authorList>
    </citation>
    <scope>NUCLEOTIDE SEQUENCE [LARGE SCALE GENOMIC DNA]</scope>
    <source>
        <strain evidence="3">98ZLc_SE</strain>
    </source>
</reference>
<sequence length="361" mass="40323">MKPNRPHVVTSTRQHIVVGWNSCDSLILKGTNDNQIIPQESRDEKEKVQRWYLLERKDTVVGWCRAYIGFQTEAKVGPLTPGNYYEFRLKVKANRQESEWSDTLFAVTKDDVIPMDQLYRAVENGPVANLRKVLSQRMSCVDVPNRCGQTALKMAVTKNNTNFIGILVNHGADINTPEVGSGRTALMLAAAKGHVEALQLLLEKGSSWKTRDRNGCTAFNYAVDNSHLAIVELAVQEGVDLSTRDNCGWSPFMRGVVLRSSIEVLSFLLSRGSDPNECDSRGQTVLMQAVLSGRPEVVQLLIRYGATITARNLYGNSACDMARHSSNEPHRWSLLWYTQREARAGGERQSKGRKKEAGGEK</sequence>
<dbReference type="PROSITE" id="PS50297">
    <property type="entry name" value="ANK_REP_REGION"/>
    <property type="match status" value="4"/>
</dbReference>
<evidence type="ECO:0008006" key="5">
    <source>
        <dbReference type="Google" id="ProtNLM"/>
    </source>
</evidence>
<evidence type="ECO:0000313" key="3">
    <source>
        <dbReference type="EMBL" id="KAK6622473.1"/>
    </source>
</evidence>
<evidence type="ECO:0000313" key="4">
    <source>
        <dbReference type="Proteomes" id="UP001359485"/>
    </source>
</evidence>
<dbReference type="InterPro" id="IPR036770">
    <property type="entry name" value="Ankyrin_rpt-contain_sf"/>
</dbReference>
<dbReference type="CDD" id="cd00063">
    <property type="entry name" value="FN3"/>
    <property type="match status" value="1"/>
</dbReference>
<dbReference type="Gene3D" id="1.25.40.20">
    <property type="entry name" value="Ankyrin repeat-containing domain"/>
    <property type="match status" value="1"/>
</dbReference>
<dbReference type="PROSITE" id="PS50088">
    <property type="entry name" value="ANK_REPEAT"/>
    <property type="match status" value="4"/>
</dbReference>
<feature type="region of interest" description="Disordered" evidence="2">
    <location>
        <begin position="342"/>
        <end position="361"/>
    </location>
</feature>
<dbReference type="InterPro" id="IPR002110">
    <property type="entry name" value="Ankyrin_rpt"/>
</dbReference>
<name>A0ABR1AP79_POLSC</name>
<accession>A0ABR1AP79</accession>
<dbReference type="SMART" id="SM00248">
    <property type="entry name" value="ANK"/>
    <property type="match status" value="5"/>
</dbReference>
<dbReference type="EMBL" id="JAWJWF010000047">
    <property type="protein sequence ID" value="KAK6622473.1"/>
    <property type="molecule type" value="Genomic_DNA"/>
</dbReference>
<evidence type="ECO:0000256" key="1">
    <source>
        <dbReference type="PROSITE-ProRule" id="PRU00023"/>
    </source>
</evidence>
<feature type="repeat" description="ANK" evidence="1">
    <location>
        <begin position="181"/>
        <end position="213"/>
    </location>
</feature>
<dbReference type="SUPFAM" id="SSF49265">
    <property type="entry name" value="Fibronectin type III"/>
    <property type="match status" value="1"/>
</dbReference>
<keyword evidence="1" id="KW-0040">ANK repeat</keyword>
<dbReference type="Gene3D" id="2.60.40.10">
    <property type="entry name" value="Immunoglobulins"/>
    <property type="match status" value="1"/>
</dbReference>
<comment type="caution">
    <text evidence="3">The sequence shown here is derived from an EMBL/GenBank/DDBJ whole genome shotgun (WGS) entry which is preliminary data.</text>
</comment>
<gene>
    <name evidence="3" type="ORF">RUM44_002284</name>
</gene>
<proteinExistence type="predicted"/>
<organism evidence="3 4">
    <name type="scientific">Polyplax serrata</name>
    <name type="common">Common mouse louse</name>
    <dbReference type="NCBI Taxonomy" id="468196"/>
    <lineage>
        <taxon>Eukaryota</taxon>
        <taxon>Metazoa</taxon>
        <taxon>Ecdysozoa</taxon>
        <taxon>Arthropoda</taxon>
        <taxon>Hexapoda</taxon>
        <taxon>Insecta</taxon>
        <taxon>Pterygota</taxon>
        <taxon>Neoptera</taxon>
        <taxon>Paraneoptera</taxon>
        <taxon>Psocodea</taxon>
        <taxon>Troctomorpha</taxon>
        <taxon>Phthiraptera</taxon>
        <taxon>Anoplura</taxon>
        <taxon>Polyplacidae</taxon>
        <taxon>Polyplax</taxon>
    </lineage>
</organism>